<dbReference type="Proteomes" id="UP001221898">
    <property type="component" value="Unassembled WGS sequence"/>
</dbReference>
<evidence type="ECO:0000256" key="1">
    <source>
        <dbReference type="SAM" id="MobiDB-lite"/>
    </source>
</evidence>
<keyword evidence="3" id="KW-1185">Reference proteome</keyword>
<feature type="compositionally biased region" description="Polar residues" evidence="1">
    <location>
        <begin position="1"/>
        <end position="12"/>
    </location>
</feature>
<comment type="caution">
    <text evidence="2">The sequence shown here is derived from an EMBL/GenBank/DDBJ whole genome shotgun (WGS) entry which is preliminary data.</text>
</comment>
<organism evidence="2 3">
    <name type="scientific">Aldrovandia affinis</name>
    <dbReference type="NCBI Taxonomy" id="143900"/>
    <lineage>
        <taxon>Eukaryota</taxon>
        <taxon>Metazoa</taxon>
        <taxon>Chordata</taxon>
        <taxon>Craniata</taxon>
        <taxon>Vertebrata</taxon>
        <taxon>Euteleostomi</taxon>
        <taxon>Actinopterygii</taxon>
        <taxon>Neopterygii</taxon>
        <taxon>Teleostei</taxon>
        <taxon>Notacanthiformes</taxon>
        <taxon>Halosauridae</taxon>
        <taxon>Aldrovandia</taxon>
    </lineage>
</organism>
<feature type="compositionally biased region" description="Basic residues" evidence="1">
    <location>
        <begin position="41"/>
        <end position="61"/>
    </location>
</feature>
<evidence type="ECO:0000313" key="2">
    <source>
        <dbReference type="EMBL" id="KAJ8410218.1"/>
    </source>
</evidence>
<evidence type="ECO:0000313" key="3">
    <source>
        <dbReference type="Proteomes" id="UP001221898"/>
    </source>
</evidence>
<name>A0AAD7WV64_9TELE</name>
<gene>
    <name evidence="2" type="ORF">AAFF_G00201990</name>
</gene>
<protein>
    <submittedName>
        <fullName evidence="2">Uncharacterized protein</fullName>
    </submittedName>
</protein>
<sequence>MSGTKQLTSQLLSLEGRRATTSIKGTRLWRGDFRDGAQSRNTRHAKQTKLHRVKKERRKKDQRQGEQREEESRHFCDSDHRV</sequence>
<accession>A0AAD7WV64</accession>
<reference evidence="2" key="1">
    <citation type="journal article" date="2023" name="Science">
        <title>Genome structures resolve the early diversification of teleost fishes.</title>
        <authorList>
            <person name="Parey E."/>
            <person name="Louis A."/>
            <person name="Montfort J."/>
            <person name="Bouchez O."/>
            <person name="Roques C."/>
            <person name="Iampietro C."/>
            <person name="Lluch J."/>
            <person name="Castinel A."/>
            <person name="Donnadieu C."/>
            <person name="Desvignes T."/>
            <person name="Floi Bucao C."/>
            <person name="Jouanno E."/>
            <person name="Wen M."/>
            <person name="Mejri S."/>
            <person name="Dirks R."/>
            <person name="Jansen H."/>
            <person name="Henkel C."/>
            <person name="Chen W.J."/>
            <person name="Zahm M."/>
            <person name="Cabau C."/>
            <person name="Klopp C."/>
            <person name="Thompson A.W."/>
            <person name="Robinson-Rechavi M."/>
            <person name="Braasch I."/>
            <person name="Lecointre G."/>
            <person name="Bobe J."/>
            <person name="Postlethwait J.H."/>
            <person name="Berthelot C."/>
            <person name="Roest Crollius H."/>
            <person name="Guiguen Y."/>
        </authorList>
    </citation>
    <scope>NUCLEOTIDE SEQUENCE</scope>
    <source>
        <strain evidence="2">NC1722</strain>
    </source>
</reference>
<dbReference type="AlphaFoldDB" id="A0AAD7WV64"/>
<feature type="compositionally biased region" description="Basic and acidic residues" evidence="1">
    <location>
        <begin position="62"/>
        <end position="82"/>
    </location>
</feature>
<dbReference type="EMBL" id="JAINUG010000027">
    <property type="protein sequence ID" value="KAJ8410218.1"/>
    <property type="molecule type" value="Genomic_DNA"/>
</dbReference>
<feature type="region of interest" description="Disordered" evidence="1">
    <location>
        <begin position="1"/>
        <end position="82"/>
    </location>
</feature>
<proteinExistence type="predicted"/>